<sequence length="473" mass="53651">MALVSLSTRTALQRQFEVLADLLFPVDNNLGEVLKDLGRQFEDNAKATILYLNRALKDVPQYFYRRHDLKEDEISRLVELLKSFERGEDKVKEITQSFEKYSANPSVFWTSFSSPHAGNSIQQTVSAIEHHSSSSPLARRLLYRRLAAQIESKAQELEKQGHVLRRGMSYRDLALRLSVGQDWKKHTSKLREGERWSCLDAGMLAAIKGTSWKSWARTSKDGIRAINEYLKNDPVTSTYQVMSATLQAIQDCFGPPVHTWITPMPSLTRPSSQESVTMIPPVSPYTPTGDHRDARTKRRRLCRESDGDPRNGHRTRSSKRRIEFGRRRDREEGVGTLEIHSFQPRERTSADIPPQQEGPLNPSCGIEVASQESRPIQQIDSTSFLPQMAEQTAVQRGGVQRSLLPGAEQGSIGNEIAITPLHSQGFSDRDLMNQQPFPNSDPCWTFPNFDSGWTHDTLLVPFSNSDPNFFYSY</sequence>
<feature type="compositionally biased region" description="Basic and acidic residues" evidence="1">
    <location>
        <begin position="302"/>
        <end position="311"/>
    </location>
</feature>
<evidence type="ECO:0000313" key="3">
    <source>
        <dbReference type="Proteomes" id="UP000661280"/>
    </source>
</evidence>
<gene>
    <name evidence="2" type="ORF">AKAW2_50102A</name>
</gene>
<dbReference type="KEGG" id="aluc:AKAW2_50102A"/>
<dbReference type="GeneID" id="64961082"/>
<reference evidence="2" key="1">
    <citation type="submission" date="2021-01" db="EMBL/GenBank/DDBJ databases">
        <authorList>
            <consortium name="Aspergillus luchuensis mut. kawachii IFO 4304 genome sequencing consortium"/>
            <person name="Kazuki M."/>
            <person name="Futagami T."/>
        </authorList>
    </citation>
    <scope>NUCLEOTIDE SEQUENCE</scope>
    <source>
        <strain evidence="2">IFO 4308</strain>
    </source>
</reference>
<reference evidence="2" key="2">
    <citation type="submission" date="2021-02" db="EMBL/GenBank/DDBJ databases">
        <title>Aspergillus luchuensis mut. kawachii IFO 4304 genome sequence.</title>
        <authorList>
            <person name="Mori K."/>
            <person name="Kadooka C."/>
            <person name="Goto M."/>
            <person name="Futagami T."/>
        </authorList>
    </citation>
    <scope>NUCLEOTIDE SEQUENCE</scope>
    <source>
        <strain evidence="2">IFO 4308</strain>
    </source>
</reference>
<dbReference type="AlphaFoldDB" id="A0A7R7WB96"/>
<feature type="region of interest" description="Disordered" evidence="1">
    <location>
        <begin position="266"/>
        <end position="360"/>
    </location>
</feature>
<dbReference type="OrthoDB" id="4514212at2759"/>
<dbReference type="EMBL" id="AP024429">
    <property type="protein sequence ID" value="BCR99760.1"/>
    <property type="molecule type" value="Genomic_DNA"/>
</dbReference>
<evidence type="ECO:0000256" key="1">
    <source>
        <dbReference type="SAM" id="MobiDB-lite"/>
    </source>
</evidence>
<accession>A0A7R7WB96</accession>
<dbReference type="Proteomes" id="UP000661280">
    <property type="component" value="Chromosome 5"/>
</dbReference>
<feature type="compositionally biased region" description="Basic and acidic residues" evidence="1">
    <location>
        <begin position="320"/>
        <end position="333"/>
    </location>
</feature>
<name>A0A7R7WB96_ASPKA</name>
<protein>
    <submittedName>
        <fullName evidence="2">Uncharacterized protein</fullName>
    </submittedName>
</protein>
<keyword evidence="3" id="KW-1185">Reference proteome</keyword>
<dbReference type="RefSeq" id="XP_041543523.1">
    <property type="nucleotide sequence ID" value="XM_041689883.1"/>
</dbReference>
<evidence type="ECO:0000313" key="2">
    <source>
        <dbReference type="EMBL" id="BCR99760.1"/>
    </source>
</evidence>
<organism evidence="2 3">
    <name type="scientific">Aspergillus kawachii</name>
    <name type="common">White koji mold</name>
    <name type="synonym">Aspergillus awamori var. kawachi</name>
    <dbReference type="NCBI Taxonomy" id="1069201"/>
    <lineage>
        <taxon>Eukaryota</taxon>
        <taxon>Fungi</taxon>
        <taxon>Dikarya</taxon>
        <taxon>Ascomycota</taxon>
        <taxon>Pezizomycotina</taxon>
        <taxon>Eurotiomycetes</taxon>
        <taxon>Eurotiomycetidae</taxon>
        <taxon>Eurotiales</taxon>
        <taxon>Aspergillaceae</taxon>
        <taxon>Aspergillus</taxon>
        <taxon>Aspergillus subgen. Circumdati</taxon>
    </lineage>
</organism>
<proteinExistence type="predicted"/>